<dbReference type="EMBL" id="MJFZ01000028">
    <property type="protein sequence ID" value="RAW41601.1"/>
    <property type="molecule type" value="Genomic_DNA"/>
</dbReference>
<sequence>MTSYIERKKTHRDSKLHALLMVGPLPGSRDDNMFGLVSPTLDAMRIKTSYHEDFSAAVVFTTIVKPTVDEPSRSVVVKWMEIDISGASIGNTRNRDYVYLKSTGIMKLKNGDRVGYHLFHSVNFSQTHELRHRIRGNMSFWGLFHQEGSDRTDCRGTGFMDPKGDMIRTVAVIGMIQATMAGLKTSYCGEMKKLAWLFRQKRGESSDRIGPITAYYV</sequence>
<dbReference type="Gene3D" id="3.30.530.20">
    <property type="match status" value="1"/>
</dbReference>
<protein>
    <submittedName>
        <fullName evidence="1">Uncharacterized protein</fullName>
    </submittedName>
</protein>
<name>A0A329SYR2_9STRA</name>
<dbReference type="InterPro" id="IPR023393">
    <property type="entry name" value="START-like_dom_sf"/>
</dbReference>
<evidence type="ECO:0000313" key="1">
    <source>
        <dbReference type="EMBL" id="RAW41601.1"/>
    </source>
</evidence>
<accession>A0A329SYR2</accession>
<dbReference type="OrthoDB" id="118096at2759"/>
<dbReference type="InterPro" id="IPR052727">
    <property type="entry name" value="Rab4/Rab5_effector"/>
</dbReference>
<dbReference type="VEuPathDB" id="FungiDB:PC110_g2257"/>
<organism evidence="1 2">
    <name type="scientific">Phytophthora cactorum</name>
    <dbReference type="NCBI Taxonomy" id="29920"/>
    <lineage>
        <taxon>Eukaryota</taxon>
        <taxon>Sar</taxon>
        <taxon>Stramenopiles</taxon>
        <taxon>Oomycota</taxon>
        <taxon>Peronosporomycetes</taxon>
        <taxon>Peronosporales</taxon>
        <taxon>Peronosporaceae</taxon>
        <taxon>Phytophthora</taxon>
    </lineage>
</organism>
<keyword evidence="2" id="KW-1185">Reference proteome</keyword>
<dbReference type="AlphaFoldDB" id="A0A329SYR2"/>
<dbReference type="Proteomes" id="UP000251314">
    <property type="component" value="Unassembled WGS sequence"/>
</dbReference>
<comment type="caution">
    <text evidence="1">The sequence shown here is derived from an EMBL/GenBank/DDBJ whole genome shotgun (WGS) entry which is preliminary data.</text>
</comment>
<reference evidence="1 2" key="1">
    <citation type="submission" date="2018-01" db="EMBL/GenBank/DDBJ databases">
        <title>Draft genome of the strawberry crown rot pathogen Phytophthora cactorum.</title>
        <authorList>
            <person name="Armitage A.D."/>
            <person name="Lysoe E."/>
            <person name="Nellist C.F."/>
            <person name="Harrison R.J."/>
            <person name="Brurberg M.B."/>
        </authorList>
    </citation>
    <scope>NUCLEOTIDE SEQUENCE [LARGE SCALE GENOMIC DNA]</scope>
    <source>
        <strain evidence="1 2">10300</strain>
    </source>
</reference>
<dbReference type="PANTHER" id="PTHR13510">
    <property type="entry name" value="FYVE-FINGER-CONTAINING RAB5 EFFECTOR PROTEIN RABENOSYN-5-RELATED"/>
    <property type="match status" value="1"/>
</dbReference>
<evidence type="ECO:0000313" key="2">
    <source>
        <dbReference type="Proteomes" id="UP000251314"/>
    </source>
</evidence>
<gene>
    <name evidence="1" type="ORF">PC110_g2257</name>
</gene>
<proteinExistence type="predicted"/>
<dbReference type="PANTHER" id="PTHR13510:SF44">
    <property type="entry name" value="RABENOSYN-5"/>
    <property type="match status" value="1"/>
</dbReference>